<dbReference type="EMBL" id="BARS01040728">
    <property type="protein sequence ID" value="GAG38895.1"/>
    <property type="molecule type" value="Genomic_DNA"/>
</dbReference>
<gene>
    <name evidence="1" type="ORF">S01H1_62045</name>
</gene>
<dbReference type="AlphaFoldDB" id="X0X782"/>
<evidence type="ECO:0000313" key="1">
    <source>
        <dbReference type="EMBL" id="GAG38895.1"/>
    </source>
</evidence>
<proteinExistence type="predicted"/>
<accession>X0X782</accession>
<feature type="non-terminal residue" evidence="1">
    <location>
        <position position="1"/>
    </location>
</feature>
<organism evidence="1">
    <name type="scientific">marine sediment metagenome</name>
    <dbReference type="NCBI Taxonomy" id="412755"/>
    <lineage>
        <taxon>unclassified sequences</taxon>
        <taxon>metagenomes</taxon>
        <taxon>ecological metagenomes</taxon>
    </lineage>
</organism>
<reference evidence="1" key="1">
    <citation type="journal article" date="2014" name="Front. Microbiol.">
        <title>High frequency of phylogenetically diverse reductive dehalogenase-homologous genes in deep subseafloor sedimentary metagenomes.</title>
        <authorList>
            <person name="Kawai M."/>
            <person name="Futagami T."/>
            <person name="Toyoda A."/>
            <person name="Takaki Y."/>
            <person name="Nishi S."/>
            <person name="Hori S."/>
            <person name="Arai W."/>
            <person name="Tsubouchi T."/>
            <person name="Morono Y."/>
            <person name="Uchiyama I."/>
            <person name="Ito T."/>
            <person name="Fujiyama A."/>
            <person name="Inagaki F."/>
            <person name="Takami H."/>
        </authorList>
    </citation>
    <scope>NUCLEOTIDE SEQUENCE</scope>
    <source>
        <strain evidence="1">Expedition CK06-06</strain>
    </source>
</reference>
<sequence length="91" mass="10869">FRAFRDFLEEKEGHFRKGERRDAKVLADAFNNRVDYIASFDKKAKNAWNRIRKQHEEKIRELVEAAGVDYRPIEILSPREFMRRQDDAPCG</sequence>
<comment type="caution">
    <text evidence="1">The sequence shown here is derived from an EMBL/GenBank/DDBJ whole genome shotgun (WGS) entry which is preliminary data.</text>
</comment>
<name>X0X782_9ZZZZ</name>
<protein>
    <submittedName>
        <fullName evidence="1">Uncharacterized protein</fullName>
    </submittedName>
</protein>